<evidence type="ECO:0000313" key="3">
    <source>
        <dbReference type="Proteomes" id="UP000032900"/>
    </source>
</evidence>
<keyword evidence="3" id="KW-1185">Reference proteome</keyword>
<dbReference type="OrthoDB" id="1522602at2"/>
<dbReference type="STRING" id="1236989.JCM15548_216"/>
<dbReference type="Pfam" id="PF17116">
    <property type="entry name" value="T9SS_plug_1st"/>
    <property type="match status" value="1"/>
</dbReference>
<comment type="caution">
    <text evidence="2">The sequence shown here is derived from an EMBL/GenBank/DDBJ whole genome shotgun (WGS) entry which is preliminary data.</text>
</comment>
<dbReference type="Proteomes" id="UP000032900">
    <property type="component" value="Unassembled WGS sequence"/>
</dbReference>
<evidence type="ECO:0000259" key="1">
    <source>
        <dbReference type="Pfam" id="PF17116"/>
    </source>
</evidence>
<proteinExistence type="predicted"/>
<feature type="domain" description="Type 9 secretion system plug protein N-terminal" evidence="1">
    <location>
        <begin position="63"/>
        <end position="187"/>
    </location>
</feature>
<gene>
    <name evidence="2" type="ORF">JCM15548_216</name>
</gene>
<organism evidence="2 3">
    <name type="scientific">Geofilum rubicundum JCM 15548</name>
    <dbReference type="NCBI Taxonomy" id="1236989"/>
    <lineage>
        <taxon>Bacteria</taxon>
        <taxon>Pseudomonadati</taxon>
        <taxon>Bacteroidota</taxon>
        <taxon>Bacteroidia</taxon>
        <taxon>Marinilabiliales</taxon>
        <taxon>Marinilabiliaceae</taxon>
        <taxon>Geofilum</taxon>
    </lineage>
</organism>
<dbReference type="EMBL" id="BAZW01000001">
    <property type="protein sequence ID" value="GAO28152.1"/>
    <property type="molecule type" value="Genomic_DNA"/>
</dbReference>
<dbReference type="InterPro" id="IPR031345">
    <property type="entry name" value="T9SS_Plug_N"/>
</dbReference>
<protein>
    <recommendedName>
        <fullName evidence="1">Type 9 secretion system plug protein N-terminal domain-containing protein</fullName>
    </recommendedName>
</protein>
<sequence length="230" mass="26871">MSTNNLYKKVLNLSKRFKLNHYRNLSLNNGIWALFLFAIFNISSLQKVQAQTPMAEYISPALKTVQFHRQGWPFSYPLIRLDSDQRLQLSFDEPGSSTKRYQYTIIHCNANWAPSPLMPTDFIRGNSILPITDYQYAFNTTFDYVHYRLTFPNESIQPLRSGNYMLVVFEDYDQENPVLTKKFMVHEPKVNILTHIKNTAQSAIRGSHQEINFEIDYEASPFIIPMRTSL</sequence>
<name>A0A0E9LRD9_9BACT</name>
<evidence type="ECO:0000313" key="2">
    <source>
        <dbReference type="EMBL" id="GAO28152.1"/>
    </source>
</evidence>
<reference evidence="2 3" key="1">
    <citation type="journal article" date="2015" name="Microbes Environ.">
        <title>Distribution and evolution of nitrogen fixation genes in the phylum bacteroidetes.</title>
        <authorList>
            <person name="Inoue J."/>
            <person name="Oshima K."/>
            <person name="Suda W."/>
            <person name="Sakamoto M."/>
            <person name="Iino T."/>
            <person name="Noda S."/>
            <person name="Hongoh Y."/>
            <person name="Hattori M."/>
            <person name="Ohkuma M."/>
        </authorList>
    </citation>
    <scope>NUCLEOTIDE SEQUENCE [LARGE SCALE GENOMIC DNA]</scope>
    <source>
        <strain evidence="2">JCM 15548</strain>
    </source>
</reference>
<dbReference type="AlphaFoldDB" id="A0A0E9LRD9"/>
<accession>A0A0E9LRD9</accession>